<reference evidence="1 2" key="1">
    <citation type="submission" date="2021-06" db="EMBL/GenBank/DDBJ databases">
        <title>Caerostris darwini draft genome.</title>
        <authorList>
            <person name="Kono N."/>
            <person name="Arakawa K."/>
        </authorList>
    </citation>
    <scope>NUCLEOTIDE SEQUENCE [LARGE SCALE GENOMIC DNA]</scope>
</reference>
<organism evidence="1 2">
    <name type="scientific">Caerostris darwini</name>
    <dbReference type="NCBI Taxonomy" id="1538125"/>
    <lineage>
        <taxon>Eukaryota</taxon>
        <taxon>Metazoa</taxon>
        <taxon>Ecdysozoa</taxon>
        <taxon>Arthropoda</taxon>
        <taxon>Chelicerata</taxon>
        <taxon>Arachnida</taxon>
        <taxon>Araneae</taxon>
        <taxon>Araneomorphae</taxon>
        <taxon>Entelegynae</taxon>
        <taxon>Araneoidea</taxon>
        <taxon>Araneidae</taxon>
        <taxon>Caerostris</taxon>
    </lineage>
</organism>
<evidence type="ECO:0000313" key="2">
    <source>
        <dbReference type="Proteomes" id="UP001054837"/>
    </source>
</evidence>
<gene>
    <name evidence="1" type="ORF">CDAR_456141</name>
</gene>
<dbReference type="AlphaFoldDB" id="A0AAV4RSP4"/>
<proteinExistence type="predicted"/>
<protein>
    <submittedName>
        <fullName evidence="1">Uncharacterized protein</fullName>
    </submittedName>
</protein>
<evidence type="ECO:0000313" key="1">
    <source>
        <dbReference type="EMBL" id="GIY23462.1"/>
    </source>
</evidence>
<comment type="caution">
    <text evidence="1">The sequence shown here is derived from an EMBL/GenBank/DDBJ whole genome shotgun (WGS) entry which is preliminary data.</text>
</comment>
<dbReference type="EMBL" id="BPLQ01006551">
    <property type="protein sequence ID" value="GIY23462.1"/>
    <property type="molecule type" value="Genomic_DNA"/>
</dbReference>
<name>A0AAV4RSP4_9ARAC</name>
<keyword evidence="2" id="KW-1185">Reference proteome</keyword>
<dbReference type="Proteomes" id="UP001054837">
    <property type="component" value="Unassembled WGS sequence"/>
</dbReference>
<accession>A0AAV4RSP4</accession>
<sequence>MFKCFILYRRIMCQEQEDETNRENETGPVVGREEKEMFKQEFVLHGNLDSFRINSCAGGRLENFFLGLLEHIPFVSFYFKFKTELGFRLRWSECLYDAPSVSPSL</sequence>